<dbReference type="GO" id="GO:0044183">
    <property type="term" value="F:protein folding chaperone"/>
    <property type="evidence" value="ECO:0007669"/>
    <property type="project" value="InterPro"/>
</dbReference>
<dbReference type="InterPro" id="IPR037124">
    <property type="entry name" value="Chaperonin_GroES_sf"/>
</dbReference>
<dbReference type="SUPFAM" id="SSF50129">
    <property type="entry name" value="GroES-like"/>
    <property type="match status" value="1"/>
</dbReference>
<dbReference type="InterPro" id="IPR011032">
    <property type="entry name" value="GroES-like_sf"/>
</dbReference>
<dbReference type="Pfam" id="PF00166">
    <property type="entry name" value="Cpn10"/>
    <property type="match status" value="1"/>
</dbReference>
<dbReference type="CDD" id="cd00320">
    <property type="entry name" value="cpn10"/>
    <property type="match status" value="1"/>
</dbReference>
<proteinExistence type="predicted"/>
<reference evidence="2" key="1">
    <citation type="submission" date="2016-03" db="EMBL/GenBank/DDBJ databases">
        <title>Novel chaperonins are prevalent in the virioplankton and link to viral biology and ecology.</title>
        <authorList>
            <person name="Marine R.L."/>
            <person name="Nasko D.J."/>
            <person name="Polson S.W."/>
            <person name="Wommack K.E."/>
        </authorList>
    </citation>
    <scope>NUCLEOTIDE SEQUENCE</scope>
</reference>
<gene>
    <name evidence="2" type="primary">groES</name>
</gene>
<organism evidence="2">
    <name type="scientific">uncultured virus</name>
    <dbReference type="NCBI Taxonomy" id="340016"/>
    <lineage>
        <taxon>Viruses</taxon>
        <taxon>environmental samples</taxon>
    </lineage>
</organism>
<evidence type="ECO:0000313" key="2">
    <source>
        <dbReference type="EMBL" id="ASN63193.1"/>
    </source>
</evidence>
<evidence type="ECO:0000256" key="1">
    <source>
        <dbReference type="ARBA" id="ARBA00023186"/>
    </source>
</evidence>
<dbReference type="Gene3D" id="2.30.33.40">
    <property type="entry name" value="GroES chaperonin"/>
    <property type="match status" value="1"/>
</dbReference>
<dbReference type="GO" id="GO:0005524">
    <property type="term" value="F:ATP binding"/>
    <property type="evidence" value="ECO:0007669"/>
    <property type="project" value="InterPro"/>
</dbReference>
<protein>
    <submittedName>
        <fullName evidence="2">Co-chaperonin GroES</fullName>
    </submittedName>
</protein>
<dbReference type="InterPro" id="IPR020818">
    <property type="entry name" value="Chaperonin_GroES"/>
</dbReference>
<name>A0A221S2V1_9VIRU</name>
<accession>A0A221S2V1</accession>
<dbReference type="EMBL" id="KU970599">
    <property type="protein sequence ID" value="ASN63193.1"/>
    <property type="molecule type" value="Genomic_DNA"/>
</dbReference>
<dbReference type="SMART" id="SM00883">
    <property type="entry name" value="Cpn10"/>
    <property type="match status" value="1"/>
</dbReference>
<sequence length="139" mass="15570">MQQPSMGKSIPNSDWVSDEGIELKKEDLPELPGYHVLVQPLSIKQKTKGGIILPDSTKDDIAYLTTVGKVLALGELAYQDSEKFLFGPWCQEGDYVAYGKFVGQKLQYKGVKMILLFDDQIIMRVDKPSDLDPTFNLSN</sequence>
<keyword evidence="1" id="KW-0143">Chaperone</keyword>